<dbReference type="EMBL" id="QEFC01001169">
    <property type="protein sequence ID" value="KAE9459473.1"/>
    <property type="molecule type" value="Genomic_DNA"/>
</dbReference>
<keyword evidence="2" id="KW-0812">Transmembrane</keyword>
<dbReference type="AlphaFoldDB" id="A0A6A4LJL9"/>
<feature type="coiled-coil region" evidence="1">
    <location>
        <begin position="93"/>
        <end position="145"/>
    </location>
</feature>
<feature type="transmembrane region" description="Helical" evidence="2">
    <location>
        <begin position="32"/>
        <end position="52"/>
    </location>
</feature>
<evidence type="ECO:0000256" key="2">
    <source>
        <dbReference type="SAM" id="Phobius"/>
    </source>
</evidence>
<name>A0A6A4LJL9_9ERIC</name>
<dbReference type="Pfam" id="PF01486">
    <property type="entry name" value="K-box"/>
    <property type="match status" value="1"/>
</dbReference>
<dbReference type="Proteomes" id="UP000428333">
    <property type="component" value="Linkage Group LG05"/>
</dbReference>
<feature type="domain" description="K-box" evidence="3">
    <location>
        <begin position="59"/>
        <end position="149"/>
    </location>
</feature>
<evidence type="ECO:0000313" key="5">
    <source>
        <dbReference type="Proteomes" id="UP000428333"/>
    </source>
</evidence>
<evidence type="ECO:0000256" key="1">
    <source>
        <dbReference type="SAM" id="Coils"/>
    </source>
</evidence>
<accession>A0A6A4LJL9</accession>
<comment type="caution">
    <text evidence="4">The sequence shown here is derived from an EMBL/GenBank/DDBJ whole genome shotgun (WGS) entry which is preliminary data.</text>
</comment>
<evidence type="ECO:0000313" key="4">
    <source>
        <dbReference type="EMBL" id="KAE9459473.1"/>
    </source>
</evidence>
<proteinExistence type="predicted"/>
<dbReference type="OrthoDB" id="1898716at2759"/>
<keyword evidence="2" id="KW-0472">Membrane</keyword>
<dbReference type="GO" id="GO:0005634">
    <property type="term" value="C:nucleus"/>
    <property type="evidence" value="ECO:0007669"/>
    <property type="project" value="InterPro"/>
</dbReference>
<keyword evidence="2" id="KW-1133">Transmembrane helix</keyword>
<gene>
    <name evidence="4" type="ORF">C3L33_08597</name>
</gene>
<evidence type="ECO:0000259" key="3">
    <source>
        <dbReference type="PROSITE" id="PS51297"/>
    </source>
</evidence>
<dbReference type="InterPro" id="IPR002487">
    <property type="entry name" value="TF_Kbox"/>
</dbReference>
<reference evidence="4 5" key="1">
    <citation type="journal article" date="2019" name="Genome Biol. Evol.">
        <title>The Rhododendron genome and chromosomal organization provide insight into shared whole-genome duplications across the heath family (Ericaceae).</title>
        <authorList>
            <person name="Soza V.L."/>
            <person name="Lindsley D."/>
            <person name="Waalkes A."/>
            <person name="Ramage E."/>
            <person name="Patwardhan R.P."/>
            <person name="Burton J.N."/>
            <person name="Adey A."/>
            <person name="Kumar A."/>
            <person name="Qiu R."/>
            <person name="Shendure J."/>
            <person name="Hall B."/>
        </authorList>
    </citation>
    <scope>NUCLEOTIDE SEQUENCE [LARGE SCALE GENOMIC DNA]</scope>
    <source>
        <strain evidence="4">RSF 1966-606</strain>
    </source>
</reference>
<sequence length="180" mass="20452">MNKTIGRYMRNAKELGNGKPAIQDNLKVSTPFALSVPVLIFAIIAILMEAFYDKLLSVSKDLKEAVVSMSKKIEFLEISKRKLLGDCVESCSIEELHQIEEQLETSLSNIRARKNLVFKEKIQQLKEEERILEEENAKLRDKVENQLPRRPSITMQLGQREIPEVDTGLFIGPPGEISVN</sequence>
<dbReference type="GO" id="GO:0003700">
    <property type="term" value="F:DNA-binding transcription factor activity"/>
    <property type="evidence" value="ECO:0007669"/>
    <property type="project" value="InterPro"/>
</dbReference>
<keyword evidence="1" id="KW-0175">Coiled coil</keyword>
<dbReference type="PROSITE" id="PS51297">
    <property type="entry name" value="K_BOX"/>
    <property type="match status" value="1"/>
</dbReference>
<organism evidence="4 5">
    <name type="scientific">Rhododendron williamsianum</name>
    <dbReference type="NCBI Taxonomy" id="262921"/>
    <lineage>
        <taxon>Eukaryota</taxon>
        <taxon>Viridiplantae</taxon>
        <taxon>Streptophyta</taxon>
        <taxon>Embryophyta</taxon>
        <taxon>Tracheophyta</taxon>
        <taxon>Spermatophyta</taxon>
        <taxon>Magnoliopsida</taxon>
        <taxon>eudicotyledons</taxon>
        <taxon>Gunneridae</taxon>
        <taxon>Pentapetalae</taxon>
        <taxon>asterids</taxon>
        <taxon>Ericales</taxon>
        <taxon>Ericaceae</taxon>
        <taxon>Ericoideae</taxon>
        <taxon>Rhodoreae</taxon>
        <taxon>Rhododendron</taxon>
    </lineage>
</organism>
<keyword evidence="5" id="KW-1185">Reference proteome</keyword>
<feature type="non-terminal residue" evidence="4">
    <location>
        <position position="1"/>
    </location>
</feature>
<protein>
    <recommendedName>
        <fullName evidence="3">K-box domain-containing protein</fullName>
    </recommendedName>
</protein>